<dbReference type="EMBL" id="JAHRHJ020000008">
    <property type="protein sequence ID" value="KAH9305907.1"/>
    <property type="molecule type" value="Genomic_DNA"/>
</dbReference>
<evidence type="ECO:0000256" key="3">
    <source>
        <dbReference type="ARBA" id="ARBA00023125"/>
    </source>
</evidence>
<feature type="non-terminal residue" evidence="10">
    <location>
        <position position="1"/>
    </location>
</feature>
<organism evidence="10 11">
    <name type="scientific">Taxus chinensis</name>
    <name type="common">Chinese yew</name>
    <name type="synonym">Taxus wallichiana var. chinensis</name>
    <dbReference type="NCBI Taxonomy" id="29808"/>
    <lineage>
        <taxon>Eukaryota</taxon>
        <taxon>Viridiplantae</taxon>
        <taxon>Streptophyta</taxon>
        <taxon>Embryophyta</taxon>
        <taxon>Tracheophyta</taxon>
        <taxon>Spermatophyta</taxon>
        <taxon>Pinopsida</taxon>
        <taxon>Pinidae</taxon>
        <taxon>Conifers II</taxon>
        <taxon>Cupressales</taxon>
        <taxon>Taxaceae</taxon>
        <taxon>Taxus</taxon>
    </lineage>
</organism>
<feature type="domain" description="AP2/ERF" evidence="9">
    <location>
        <begin position="1"/>
        <end position="41"/>
    </location>
</feature>
<evidence type="ECO:0000259" key="9">
    <source>
        <dbReference type="PROSITE" id="PS51032"/>
    </source>
</evidence>
<dbReference type="GO" id="GO:0003700">
    <property type="term" value="F:DNA-binding transcription factor activity"/>
    <property type="evidence" value="ECO:0007669"/>
    <property type="project" value="InterPro"/>
</dbReference>
<keyword evidence="3" id="KW-0238">DNA-binding</keyword>
<gene>
    <name evidence="10" type="ORF">KI387_010311</name>
</gene>
<dbReference type="AlphaFoldDB" id="A0AA38FKY3"/>
<keyword evidence="11" id="KW-1185">Reference proteome</keyword>
<evidence type="ECO:0000256" key="2">
    <source>
        <dbReference type="ARBA" id="ARBA00023015"/>
    </source>
</evidence>
<evidence type="ECO:0000256" key="8">
    <source>
        <dbReference type="SAM" id="MobiDB-lite"/>
    </source>
</evidence>
<dbReference type="OMA" id="NAEYGID"/>
<dbReference type="InterPro" id="IPR016177">
    <property type="entry name" value="DNA-bd_dom_sf"/>
</dbReference>
<dbReference type="GO" id="GO:0005634">
    <property type="term" value="C:nucleus"/>
    <property type="evidence" value="ECO:0007669"/>
    <property type="project" value="UniProtKB-SubCell"/>
</dbReference>
<keyword evidence="6" id="KW-0539">Nucleus</keyword>
<dbReference type="GO" id="GO:0003677">
    <property type="term" value="F:DNA binding"/>
    <property type="evidence" value="ECO:0007669"/>
    <property type="project" value="UniProtKB-KW"/>
</dbReference>
<evidence type="ECO:0000256" key="5">
    <source>
        <dbReference type="ARBA" id="ARBA00023163"/>
    </source>
</evidence>
<proteinExistence type="inferred from homology"/>
<dbReference type="SMART" id="SM00380">
    <property type="entry name" value="AP2"/>
    <property type="match status" value="1"/>
</dbReference>
<evidence type="ECO:0000256" key="7">
    <source>
        <dbReference type="ARBA" id="ARBA00024343"/>
    </source>
</evidence>
<evidence type="ECO:0000256" key="6">
    <source>
        <dbReference type="ARBA" id="ARBA00023242"/>
    </source>
</evidence>
<dbReference type="InterPro" id="IPR051032">
    <property type="entry name" value="AP2/ERF_TF_ERF_subfamily"/>
</dbReference>
<dbReference type="Proteomes" id="UP000824469">
    <property type="component" value="Unassembled WGS sequence"/>
</dbReference>
<dbReference type="InterPro" id="IPR036955">
    <property type="entry name" value="AP2/ERF_dom_sf"/>
</dbReference>
<keyword evidence="5" id="KW-0804">Transcription</keyword>
<dbReference type="Gene3D" id="3.30.730.10">
    <property type="entry name" value="AP2/ERF domain"/>
    <property type="match status" value="1"/>
</dbReference>
<feature type="compositionally biased region" description="Polar residues" evidence="8">
    <location>
        <begin position="78"/>
        <end position="94"/>
    </location>
</feature>
<sequence>RMPNSTGRIWLGSYDSPQQAARAYDFAVYCLRGSKATFNFPNSLPEIPLASSLSPAQIQALAANFAVEELRHPPQDNPEFSGSESQPHVDNQQFVEEEESRVLDSLVEDIESKQFLNLEEFPALDEPLDDIGFLFQEGGVPLHQSDDLWELGILPSTDKF</sequence>
<name>A0AA38FKY3_TAXCH</name>
<keyword evidence="2" id="KW-0805">Transcription regulation</keyword>
<dbReference type="PANTHER" id="PTHR31985:SF312">
    <property type="entry name" value="AP2_ERF DOMAIN-CONTAINING PROTEIN"/>
    <property type="match status" value="1"/>
</dbReference>
<evidence type="ECO:0000313" key="10">
    <source>
        <dbReference type="EMBL" id="KAH9305907.1"/>
    </source>
</evidence>
<comment type="caution">
    <text evidence="10">The sequence shown here is derived from an EMBL/GenBank/DDBJ whole genome shotgun (WGS) entry which is preliminary data.</text>
</comment>
<dbReference type="InterPro" id="IPR001471">
    <property type="entry name" value="AP2/ERF_dom"/>
</dbReference>
<dbReference type="PANTHER" id="PTHR31985">
    <property type="entry name" value="ETHYLENE-RESPONSIVE TRANSCRIPTION FACTOR ERF042-RELATED"/>
    <property type="match status" value="1"/>
</dbReference>
<comment type="subcellular location">
    <subcellularLocation>
        <location evidence="1">Nucleus</location>
    </subcellularLocation>
</comment>
<evidence type="ECO:0000256" key="1">
    <source>
        <dbReference type="ARBA" id="ARBA00004123"/>
    </source>
</evidence>
<dbReference type="CDD" id="cd00018">
    <property type="entry name" value="AP2"/>
    <property type="match status" value="1"/>
</dbReference>
<evidence type="ECO:0000256" key="4">
    <source>
        <dbReference type="ARBA" id="ARBA00023159"/>
    </source>
</evidence>
<reference evidence="10 11" key="1">
    <citation type="journal article" date="2021" name="Nat. Plants">
        <title>The Taxus genome provides insights into paclitaxel biosynthesis.</title>
        <authorList>
            <person name="Xiong X."/>
            <person name="Gou J."/>
            <person name="Liao Q."/>
            <person name="Li Y."/>
            <person name="Zhou Q."/>
            <person name="Bi G."/>
            <person name="Li C."/>
            <person name="Du R."/>
            <person name="Wang X."/>
            <person name="Sun T."/>
            <person name="Guo L."/>
            <person name="Liang H."/>
            <person name="Lu P."/>
            <person name="Wu Y."/>
            <person name="Zhang Z."/>
            <person name="Ro D.K."/>
            <person name="Shang Y."/>
            <person name="Huang S."/>
            <person name="Yan J."/>
        </authorList>
    </citation>
    <scope>NUCLEOTIDE SEQUENCE [LARGE SCALE GENOMIC DNA]</scope>
    <source>
        <strain evidence="10">Ta-2019</strain>
    </source>
</reference>
<dbReference type="SUPFAM" id="SSF54171">
    <property type="entry name" value="DNA-binding domain"/>
    <property type="match status" value="1"/>
</dbReference>
<evidence type="ECO:0000313" key="11">
    <source>
        <dbReference type="Proteomes" id="UP000824469"/>
    </source>
</evidence>
<accession>A0AA38FKY3</accession>
<comment type="similarity">
    <text evidence="7">Belongs to the AP2/ERF transcription factor family. ERF subfamily.</text>
</comment>
<feature type="region of interest" description="Disordered" evidence="8">
    <location>
        <begin position="69"/>
        <end position="97"/>
    </location>
</feature>
<keyword evidence="4" id="KW-0010">Activator</keyword>
<dbReference type="PROSITE" id="PS51032">
    <property type="entry name" value="AP2_ERF"/>
    <property type="match status" value="1"/>
</dbReference>
<protein>
    <recommendedName>
        <fullName evidence="9">AP2/ERF domain-containing protein</fullName>
    </recommendedName>
</protein>